<accession>A0A3E2U748</accession>
<dbReference type="RefSeq" id="WP_158402730.1">
    <property type="nucleotide sequence ID" value="NZ_QVER01000005.1"/>
</dbReference>
<feature type="transmembrane region" description="Helical" evidence="6">
    <location>
        <begin position="89"/>
        <end position="112"/>
    </location>
</feature>
<evidence type="ECO:0000313" key="7">
    <source>
        <dbReference type="EMBL" id="RGB92039.1"/>
    </source>
</evidence>
<evidence type="ECO:0000313" key="8">
    <source>
        <dbReference type="Proteomes" id="UP000260991"/>
    </source>
</evidence>
<feature type="transmembrane region" description="Helical" evidence="6">
    <location>
        <begin position="465"/>
        <end position="486"/>
    </location>
</feature>
<reference evidence="7 8" key="1">
    <citation type="submission" date="2018-08" db="EMBL/GenBank/DDBJ databases">
        <title>A genome reference for cultivated species of the human gut microbiota.</title>
        <authorList>
            <person name="Zou Y."/>
            <person name="Xue W."/>
            <person name="Luo G."/>
        </authorList>
    </citation>
    <scope>NUCLEOTIDE SEQUENCE [LARGE SCALE GENOMIC DNA]</scope>
    <source>
        <strain evidence="7 8">AF32-8AC</strain>
    </source>
</reference>
<feature type="transmembrane region" description="Helical" evidence="6">
    <location>
        <begin position="22"/>
        <end position="42"/>
    </location>
</feature>
<feature type="transmembrane region" description="Helical" evidence="6">
    <location>
        <begin position="168"/>
        <end position="186"/>
    </location>
</feature>
<feature type="transmembrane region" description="Helical" evidence="6">
    <location>
        <begin position="439"/>
        <end position="459"/>
    </location>
</feature>
<dbReference type="PANTHER" id="PTHR30250:SF26">
    <property type="entry name" value="PSMA PROTEIN"/>
    <property type="match status" value="1"/>
</dbReference>
<sequence length="509" mass="57716">MRTRYTLINMVVNVGGQLMNQVLLFISRMVFIHYLSAAYLGVNGLFTDVLGILNFAELGIGTAMIYSLYEPAAKNDEHRLAQLMNLYRLLYRIVAVVVLLVGLALMPFLGFFIKDSSGIEHLRLIYLMYVANSVCSYLLSYKNSIYLAYQKAYVRNLWAQLCDAVKTLLQIVLIVLTGNFILYLAVQFVMQFIPNIIVSVKVDKEFPYLKECRELPEKEKFHGILRNIGAMSFHKLGTVIVRNTDSLLMSSFVGLLSVGIYSNYKLVLSGINNLMDKFSNAFTGSLGNLGAIEDETRVYSIYRELDLLFFVIYAYWTAGLFALFNAFITLCFGAEYCFSTATVAVLVTEFYISGQRKVNLLFREAKGLFWYDRYKPLFESAINLAASLLLVQKFGVAGILGGTIISTVTTCLWMEPYILMRYGIREDWQGKLKDYFVRYAERAAVVAVLAAVSYGWVSFCPAKNIGWFLLDGVLYTLLFGAVMVVLHRNTPEFNQLKGRVTAVVKRRKE</sequence>
<feature type="transmembrane region" description="Helical" evidence="6">
    <location>
        <begin position="397"/>
        <end position="418"/>
    </location>
</feature>
<comment type="caution">
    <text evidence="7">The sequence shown here is derived from an EMBL/GenBank/DDBJ whole genome shotgun (WGS) entry which is preliminary data.</text>
</comment>
<evidence type="ECO:0000256" key="4">
    <source>
        <dbReference type="ARBA" id="ARBA00022989"/>
    </source>
</evidence>
<name>A0A3E2U748_9FIRM</name>
<keyword evidence="3 6" id="KW-0812">Transmembrane</keyword>
<dbReference type="InterPro" id="IPR050833">
    <property type="entry name" value="Poly_Biosynth_Transport"/>
</dbReference>
<evidence type="ECO:0000256" key="1">
    <source>
        <dbReference type="ARBA" id="ARBA00004651"/>
    </source>
</evidence>
<comment type="subcellular location">
    <subcellularLocation>
        <location evidence="1">Cell membrane</location>
        <topology evidence="1">Multi-pass membrane protein</topology>
    </subcellularLocation>
</comment>
<proteinExistence type="predicted"/>
<keyword evidence="5 6" id="KW-0472">Membrane</keyword>
<dbReference type="Proteomes" id="UP000260991">
    <property type="component" value="Unassembled WGS sequence"/>
</dbReference>
<feature type="transmembrane region" description="Helical" evidence="6">
    <location>
        <begin position="307"/>
        <end position="327"/>
    </location>
</feature>
<dbReference type="AlphaFoldDB" id="A0A3E2U748"/>
<evidence type="ECO:0000256" key="6">
    <source>
        <dbReference type="SAM" id="Phobius"/>
    </source>
</evidence>
<dbReference type="EMBL" id="QVER01000005">
    <property type="protein sequence ID" value="RGB92039.1"/>
    <property type="molecule type" value="Genomic_DNA"/>
</dbReference>
<evidence type="ECO:0000256" key="3">
    <source>
        <dbReference type="ARBA" id="ARBA00022692"/>
    </source>
</evidence>
<evidence type="ECO:0000256" key="2">
    <source>
        <dbReference type="ARBA" id="ARBA00022475"/>
    </source>
</evidence>
<dbReference type="PANTHER" id="PTHR30250">
    <property type="entry name" value="PST FAMILY PREDICTED COLANIC ACID TRANSPORTER"/>
    <property type="match status" value="1"/>
</dbReference>
<evidence type="ECO:0008006" key="9">
    <source>
        <dbReference type="Google" id="ProtNLM"/>
    </source>
</evidence>
<keyword evidence="4 6" id="KW-1133">Transmembrane helix</keyword>
<gene>
    <name evidence="7" type="ORF">DWZ46_05345</name>
</gene>
<feature type="transmembrane region" description="Helical" evidence="6">
    <location>
        <begin position="49"/>
        <end position="69"/>
    </location>
</feature>
<dbReference type="GO" id="GO:0005886">
    <property type="term" value="C:plasma membrane"/>
    <property type="evidence" value="ECO:0007669"/>
    <property type="project" value="UniProtKB-SubCell"/>
</dbReference>
<organism evidence="7 8">
    <name type="scientific">Faecalibacterium prausnitzii</name>
    <dbReference type="NCBI Taxonomy" id="853"/>
    <lineage>
        <taxon>Bacteria</taxon>
        <taxon>Bacillati</taxon>
        <taxon>Bacillota</taxon>
        <taxon>Clostridia</taxon>
        <taxon>Eubacteriales</taxon>
        <taxon>Oscillospiraceae</taxon>
        <taxon>Faecalibacterium</taxon>
    </lineage>
</organism>
<keyword evidence="2" id="KW-1003">Cell membrane</keyword>
<protein>
    <recommendedName>
        <fullName evidence="9">Transporter</fullName>
    </recommendedName>
</protein>
<feature type="transmembrane region" description="Helical" evidence="6">
    <location>
        <begin position="124"/>
        <end position="148"/>
    </location>
</feature>
<evidence type="ECO:0000256" key="5">
    <source>
        <dbReference type="ARBA" id="ARBA00023136"/>
    </source>
</evidence>